<name>A0A7I8WYZ2_BURXY</name>
<comment type="caution">
    <text evidence="3">The sequence shown here is derived from an EMBL/GenBank/DDBJ whole genome shotgun (WGS) entry which is preliminary data.</text>
</comment>
<organism evidence="3 4">
    <name type="scientific">Bursaphelenchus xylophilus</name>
    <name type="common">Pinewood nematode worm</name>
    <name type="synonym">Aphelenchoides xylophilus</name>
    <dbReference type="NCBI Taxonomy" id="6326"/>
    <lineage>
        <taxon>Eukaryota</taxon>
        <taxon>Metazoa</taxon>
        <taxon>Ecdysozoa</taxon>
        <taxon>Nematoda</taxon>
        <taxon>Chromadorea</taxon>
        <taxon>Rhabditida</taxon>
        <taxon>Tylenchina</taxon>
        <taxon>Tylenchomorpha</taxon>
        <taxon>Aphelenchoidea</taxon>
        <taxon>Aphelenchoididae</taxon>
        <taxon>Bursaphelenchus</taxon>
    </lineage>
</organism>
<feature type="compositionally biased region" description="Basic and acidic residues" evidence="1">
    <location>
        <begin position="246"/>
        <end position="258"/>
    </location>
</feature>
<evidence type="ECO:0000256" key="1">
    <source>
        <dbReference type="SAM" id="MobiDB-lite"/>
    </source>
</evidence>
<evidence type="ECO:0000313" key="4">
    <source>
        <dbReference type="Proteomes" id="UP000659654"/>
    </source>
</evidence>
<protein>
    <submittedName>
        <fullName evidence="3">(pine wood nematode) hypothetical protein</fullName>
    </submittedName>
</protein>
<sequence>MITVLKVGGEKTCHLKAVDGRIEYKFLNQKDYKDGCDPSPFFGIALDTFNFSFKNTPELEFEFKFPKVPDVTIQIGSNSCYTARVMFNATNPPPQLWFLKESNGKPNRDDLRSQNFTLQQNLLYPRAYQPEKILCGFLVRKVGNYKIIDVLLEQGRAVESLSLVIKSPNRILKLVSDLPFDPANPSVFIHPHGELDLFFELNRYWWPLSLFLGFIGGTLLGLAIAIAVVMCIVKKPKEFCVVSSESIRETAKERDASLRRSKKKSKSKK</sequence>
<dbReference type="Proteomes" id="UP000659654">
    <property type="component" value="Unassembled WGS sequence"/>
</dbReference>
<keyword evidence="2" id="KW-1133">Transmembrane helix</keyword>
<evidence type="ECO:0000256" key="2">
    <source>
        <dbReference type="SAM" id="Phobius"/>
    </source>
</evidence>
<feature type="compositionally biased region" description="Basic residues" evidence="1">
    <location>
        <begin position="259"/>
        <end position="269"/>
    </location>
</feature>
<proteinExistence type="predicted"/>
<keyword evidence="2" id="KW-0472">Membrane</keyword>
<gene>
    <name evidence="3" type="ORF">BXYJ_LOCUS5239</name>
</gene>
<dbReference type="AlphaFoldDB" id="A0A7I8WYZ2"/>
<feature type="transmembrane region" description="Helical" evidence="2">
    <location>
        <begin position="204"/>
        <end position="233"/>
    </location>
</feature>
<dbReference type="EMBL" id="CAJFDI010000002">
    <property type="protein sequence ID" value="CAD5217846.1"/>
    <property type="molecule type" value="Genomic_DNA"/>
</dbReference>
<dbReference type="Proteomes" id="UP000582659">
    <property type="component" value="Unassembled WGS sequence"/>
</dbReference>
<reference evidence="3" key="1">
    <citation type="submission" date="2020-09" db="EMBL/GenBank/DDBJ databases">
        <authorList>
            <person name="Kikuchi T."/>
        </authorList>
    </citation>
    <scope>NUCLEOTIDE SEQUENCE</scope>
    <source>
        <strain evidence="3">Ka4C1</strain>
    </source>
</reference>
<evidence type="ECO:0000313" key="3">
    <source>
        <dbReference type="EMBL" id="CAD5217846.1"/>
    </source>
</evidence>
<accession>A0A7I8WYZ2</accession>
<dbReference type="EMBL" id="CAJFCV020000002">
    <property type="protein sequence ID" value="CAG9101787.1"/>
    <property type="molecule type" value="Genomic_DNA"/>
</dbReference>
<keyword evidence="4" id="KW-1185">Reference proteome</keyword>
<keyword evidence="2" id="KW-0812">Transmembrane</keyword>
<feature type="region of interest" description="Disordered" evidence="1">
    <location>
        <begin position="246"/>
        <end position="269"/>
    </location>
</feature>